<evidence type="ECO:0000313" key="4">
    <source>
        <dbReference type="Proteomes" id="UP000323000"/>
    </source>
</evidence>
<feature type="region of interest" description="Disordered" evidence="1">
    <location>
        <begin position="204"/>
        <end position="230"/>
    </location>
</feature>
<reference evidence="4" key="1">
    <citation type="journal article" date="2019" name="Gigascience">
        <title>De novo genome assembly of the endangered Acer yangbiense, a plant species with extremely small populations endemic to Yunnan Province, China.</title>
        <authorList>
            <person name="Yang J."/>
            <person name="Wariss H.M."/>
            <person name="Tao L."/>
            <person name="Zhang R."/>
            <person name="Yun Q."/>
            <person name="Hollingsworth P."/>
            <person name="Dao Z."/>
            <person name="Luo G."/>
            <person name="Guo H."/>
            <person name="Ma Y."/>
            <person name="Sun W."/>
        </authorList>
    </citation>
    <scope>NUCLEOTIDE SEQUENCE [LARGE SCALE GENOMIC DNA]</scope>
    <source>
        <strain evidence="4">cv. Malutang</strain>
    </source>
</reference>
<dbReference type="PANTHER" id="PTHR31286:SF167">
    <property type="entry name" value="OS09G0268800 PROTEIN"/>
    <property type="match status" value="1"/>
</dbReference>
<proteinExistence type="predicted"/>
<dbReference type="EMBL" id="VAHF01000001">
    <property type="protein sequence ID" value="TXG72615.1"/>
    <property type="molecule type" value="Genomic_DNA"/>
</dbReference>
<sequence>MDLNEIARLCESLSIKSKEEKIWGVNENLKAVAGKKLEFCLVGKILSYKHINGEAFRAVIPRIWRTQGLEIELNSMGDIRDFLGRLIGDLIDIDVGSIEECFKKYMRVRVGIDVSKPLKRFLRMDLSGNGEESLLLLRYEKLPEYCFCYGMVGYSYSECRLWLKDGVRGVDTNFDFRPRMRASNPLGNHKTGVGYQPMRGESYARSTRGSFSSRSNEWRTRHGRDTTYDSGLKEAGLKEGVQTNCPIMSSSEEVEGSKTRDVGMRDTTSAEIVGKETVVSRVICVSTLLHGSVHGSVMGPVSSKGFDASGDRNVGMCKADKSDRNPKNLAGEIGPKKGRWKNWARVGGRGSNEMGGEIHLPNKRTSDNLDLVESSIGKKLKNSNVFDTSSIEISTSRKGSPACRTK</sequence>
<organism evidence="3 4">
    <name type="scientific">Acer yangbiense</name>
    <dbReference type="NCBI Taxonomy" id="1000413"/>
    <lineage>
        <taxon>Eukaryota</taxon>
        <taxon>Viridiplantae</taxon>
        <taxon>Streptophyta</taxon>
        <taxon>Embryophyta</taxon>
        <taxon>Tracheophyta</taxon>
        <taxon>Spermatophyta</taxon>
        <taxon>Magnoliopsida</taxon>
        <taxon>eudicotyledons</taxon>
        <taxon>Gunneridae</taxon>
        <taxon>Pentapetalae</taxon>
        <taxon>rosids</taxon>
        <taxon>malvids</taxon>
        <taxon>Sapindales</taxon>
        <taxon>Sapindaceae</taxon>
        <taxon>Hippocastanoideae</taxon>
        <taxon>Acereae</taxon>
        <taxon>Acer</taxon>
    </lineage>
</organism>
<feature type="domain" description="Zinc knuckle CX2CX4HX4C" evidence="2">
    <location>
        <begin position="112"/>
        <end position="160"/>
    </location>
</feature>
<dbReference type="PANTHER" id="PTHR31286">
    <property type="entry name" value="GLYCINE-RICH CELL WALL STRUCTURAL PROTEIN 1.8-LIKE"/>
    <property type="match status" value="1"/>
</dbReference>
<evidence type="ECO:0000313" key="3">
    <source>
        <dbReference type="EMBL" id="TXG72615.1"/>
    </source>
</evidence>
<dbReference type="Proteomes" id="UP000323000">
    <property type="component" value="Chromosome 1"/>
</dbReference>
<evidence type="ECO:0000259" key="2">
    <source>
        <dbReference type="Pfam" id="PF14392"/>
    </source>
</evidence>
<name>A0A5C7ITS2_9ROSI</name>
<evidence type="ECO:0000256" key="1">
    <source>
        <dbReference type="SAM" id="MobiDB-lite"/>
    </source>
</evidence>
<dbReference type="AlphaFoldDB" id="A0A5C7ITS2"/>
<protein>
    <recommendedName>
        <fullName evidence="2">Zinc knuckle CX2CX4HX4C domain-containing protein</fullName>
    </recommendedName>
</protein>
<feature type="compositionally biased region" description="Basic and acidic residues" evidence="1">
    <location>
        <begin position="216"/>
        <end position="230"/>
    </location>
</feature>
<dbReference type="Pfam" id="PF14392">
    <property type="entry name" value="zf-CCHC_4"/>
    <property type="match status" value="1"/>
</dbReference>
<accession>A0A5C7ITS2</accession>
<gene>
    <name evidence="3" type="ORF">EZV62_001194</name>
</gene>
<feature type="compositionally biased region" description="Polar residues" evidence="1">
    <location>
        <begin position="204"/>
        <end position="215"/>
    </location>
</feature>
<comment type="caution">
    <text evidence="3">The sequence shown here is derived from an EMBL/GenBank/DDBJ whole genome shotgun (WGS) entry which is preliminary data.</text>
</comment>
<dbReference type="InterPro" id="IPR040256">
    <property type="entry name" value="At4g02000-like"/>
</dbReference>
<keyword evidence="4" id="KW-1185">Reference proteome</keyword>
<dbReference type="InterPro" id="IPR025836">
    <property type="entry name" value="Zn_knuckle_CX2CX4HX4C"/>
</dbReference>
<dbReference type="OrthoDB" id="2219495at2759"/>